<feature type="domain" description="Glycosyltransferase 61 catalytic" evidence="12">
    <location>
        <begin position="289"/>
        <end position="392"/>
    </location>
</feature>
<accession>A0A1E1X6N7</accession>
<sequence>MGPFLRNNPDAARSCREDASCPYKHHVNGTSCWGYEPDCSVQDRYSPIKCPEDSAGWASNKQQQEQQFFYQGDFGFIHERKKTLSILCRPHAPGASLLECVRHMELCRAKNIRLDFQRLLHMNGQVKYREDILGRGLVGGHCQLDRDSLRLEGDHKSPLQSWYAELEHFEELPEQVADGDGCDIVLDRPTVVMKLDAIVNMYHHFCDFLNLYLTLHFNNSLAGDFDVLIWDTAPYRGTFLPVWSAFHQGQLRSLSEFKGKKVCLREALFSFLPRMIFGMYYNLPLVPGCHASAVFKAFNRHLLHRLGINVQPPEGDVRVTLLSRGTKHRRMLNEDELLAAARKLPGVSVQRVQFNHATDFRHQIEVMANTDVLIGMHGAGLTHMLFQPDWAVLFEIFNCEDPVCYKDLARLRGVKYITWEDSAKLRPEDKGHHPTLGAHAKFTNYHFDVDEFIRLLGKAIDHVRKARPPAVSEAPSGSSWKERTRDEM</sequence>
<keyword evidence="2" id="KW-0328">Glycosyltransferase</keyword>
<evidence type="ECO:0000256" key="6">
    <source>
        <dbReference type="ARBA" id="ARBA00023180"/>
    </source>
</evidence>
<keyword evidence="5" id="KW-0256">Endoplasmic reticulum</keyword>
<keyword evidence="3 13" id="KW-0808">Transferase</keyword>
<dbReference type="GO" id="GO:0097363">
    <property type="term" value="F:protein O-acetylglucosaminyltransferase activity"/>
    <property type="evidence" value="ECO:0007669"/>
    <property type="project" value="UniProtKB-EC"/>
</dbReference>
<evidence type="ECO:0000256" key="2">
    <source>
        <dbReference type="ARBA" id="ARBA00022676"/>
    </source>
</evidence>
<evidence type="ECO:0000256" key="8">
    <source>
        <dbReference type="ARBA" id="ARBA00042574"/>
    </source>
</evidence>
<evidence type="ECO:0000256" key="7">
    <source>
        <dbReference type="ARBA" id="ARBA00040944"/>
    </source>
</evidence>
<keyword evidence="4" id="KW-0732">Signal</keyword>
<proteinExistence type="evidence at transcript level"/>
<evidence type="ECO:0000259" key="12">
    <source>
        <dbReference type="Pfam" id="PF04577"/>
    </source>
</evidence>
<comment type="catalytic activity">
    <reaction evidence="9">
        <text>L-seryl-[protein] + UDP-N-acetyl-alpha-D-glucosamine = 3-O-(N-acetyl-beta-D-glucosaminyl)-L-seryl-[protein] + UDP + H(+)</text>
        <dbReference type="Rhea" id="RHEA:48904"/>
        <dbReference type="Rhea" id="RHEA-COMP:9863"/>
        <dbReference type="Rhea" id="RHEA-COMP:12251"/>
        <dbReference type="ChEBI" id="CHEBI:15378"/>
        <dbReference type="ChEBI" id="CHEBI:29999"/>
        <dbReference type="ChEBI" id="CHEBI:57705"/>
        <dbReference type="ChEBI" id="CHEBI:58223"/>
        <dbReference type="ChEBI" id="CHEBI:90838"/>
        <dbReference type="EC" id="2.4.1.255"/>
    </reaction>
</comment>
<evidence type="ECO:0000256" key="11">
    <source>
        <dbReference type="SAM" id="MobiDB-lite"/>
    </source>
</evidence>
<dbReference type="InterPro" id="IPR007657">
    <property type="entry name" value="Glycosyltransferase_61"/>
</dbReference>
<keyword evidence="6" id="KW-0325">Glycoprotein</keyword>
<dbReference type="PANTHER" id="PTHR20961">
    <property type="entry name" value="GLYCOSYLTRANSFERASE"/>
    <property type="match status" value="1"/>
</dbReference>
<dbReference type="InterPro" id="IPR049625">
    <property type="entry name" value="Glyco_transf_61_cat"/>
</dbReference>
<evidence type="ECO:0000256" key="4">
    <source>
        <dbReference type="ARBA" id="ARBA00022729"/>
    </source>
</evidence>
<dbReference type="Pfam" id="PF04577">
    <property type="entry name" value="Glyco_transf_61"/>
    <property type="match status" value="1"/>
</dbReference>
<evidence type="ECO:0000256" key="3">
    <source>
        <dbReference type="ARBA" id="ARBA00022679"/>
    </source>
</evidence>
<dbReference type="GO" id="GO:0005788">
    <property type="term" value="C:endoplasmic reticulum lumen"/>
    <property type="evidence" value="ECO:0007669"/>
    <property type="project" value="TreeGrafter"/>
</dbReference>
<organism evidence="13">
    <name type="scientific">Amblyomma aureolatum</name>
    <dbReference type="NCBI Taxonomy" id="187763"/>
    <lineage>
        <taxon>Eukaryota</taxon>
        <taxon>Metazoa</taxon>
        <taxon>Ecdysozoa</taxon>
        <taxon>Arthropoda</taxon>
        <taxon>Chelicerata</taxon>
        <taxon>Arachnida</taxon>
        <taxon>Acari</taxon>
        <taxon>Parasitiformes</taxon>
        <taxon>Ixodida</taxon>
        <taxon>Ixodoidea</taxon>
        <taxon>Ixodidae</taxon>
        <taxon>Amblyomminae</taxon>
        <taxon>Amblyomma</taxon>
    </lineage>
</organism>
<evidence type="ECO:0000256" key="9">
    <source>
        <dbReference type="ARBA" id="ARBA00048317"/>
    </source>
</evidence>
<dbReference type="PANTHER" id="PTHR20961:SF148">
    <property type="entry name" value="EGF DOMAIN-SPECIFIC O-LINKED N-ACETYLGLUCOSAMINE TRANSFERASE"/>
    <property type="match status" value="1"/>
</dbReference>
<dbReference type="AlphaFoldDB" id="A0A1E1X6N7"/>
<dbReference type="EC" id="2.4.1.255" evidence="1"/>
<evidence type="ECO:0000313" key="13">
    <source>
        <dbReference type="EMBL" id="JAT94920.1"/>
    </source>
</evidence>
<evidence type="ECO:0000256" key="10">
    <source>
        <dbReference type="ARBA" id="ARBA00049432"/>
    </source>
</evidence>
<reference evidence="13" key="1">
    <citation type="journal article" date="2017" name="Front. Cell. Infect. Microbiol.">
        <title>The Distinct Transcriptional Response of the Midgut of Amblyomma sculptum and Amblyomma aureolatum Ticks to Rickettsia rickettsii Correlates to Their Differences in Susceptibility to Infection.</title>
        <authorList>
            <person name="Martins L.A."/>
            <person name="Galletti M.F.B.M."/>
            <person name="Ribeiro J.M."/>
            <person name="Fujita A."/>
            <person name="Costa F.B."/>
            <person name="Labruna M.B."/>
            <person name="Daffre S."/>
            <person name="Fogaca A.C."/>
        </authorList>
    </citation>
    <scope>NUCLEOTIDE SEQUENCE</scope>
</reference>
<feature type="region of interest" description="Disordered" evidence="11">
    <location>
        <begin position="467"/>
        <end position="488"/>
    </location>
</feature>
<dbReference type="EMBL" id="GFAC01004268">
    <property type="protein sequence ID" value="JAT94920.1"/>
    <property type="molecule type" value="mRNA"/>
</dbReference>
<comment type="catalytic activity">
    <reaction evidence="10">
        <text>L-threonyl-[protein] + UDP-N-acetyl-alpha-D-glucosamine = 3-O-(N-acetyl-beta-D-glucosaminyl)-L-threonyl-[protein] + UDP + H(+)</text>
        <dbReference type="Rhea" id="RHEA:48908"/>
        <dbReference type="Rhea" id="RHEA-COMP:11060"/>
        <dbReference type="Rhea" id="RHEA-COMP:12252"/>
        <dbReference type="ChEBI" id="CHEBI:15378"/>
        <dbReference type="ChEBI" id="CHEBI:30013"/>
        <dbReference type="ChEBI" id="CHEBI:57705"/>
        <dbReference type="ChEBI" id="CHEBI:58223"/>
        <dbReference type="ChEBI" id="CHEBI:90840"/>
        <dbReference type="EC" id="2.4.1.255"/>
    </reaction>
</comment>
<evidence type="ECO:0000256" key="1">
    <source>
        <dbReference type="ARBA" id="ARBA00011970"/>
    </source>
</evidence>
<evidence type="ECO:0000256" key="5">
    <source>
        <dbReference type="ARBA" id="ARBA00022824"/>
    </source>
</evidence>
<protein>
    <recommendedName>
        <fullName evidence="7">EGF domain-specific O-linked N-acetylglucosamine transferase</fullName>
        <ecNumber evidence="1">2.4.1.255</ecNumber>
    </recommendedName>
    <alternativeName>
        <fullName evidence="8">Extracellular O-linked N-acetylglucosamine transferase</fullName>
    </alternativeName>
</protein>
<name>A0A1E1X6N7_9ACAR</name>